<evidence type="ECO:0000313" key="1">
    <source>
        <dbReference type="EMBL" id="TCC09882.1"/>
    </source>
</evidence>
<accession>A0A4R0HL91</accession>
<protein>
    <submittedName>
        <fullName evidence="1">DUF2218 domain-containing protein</fullName>
    </submittedName>
</protein>
<dbReference type="AlphaFoldDB" id="A0A4R0HL91"/>
<organism evidence="1 2">
    <name type="scientific">Kribbella soli</name>
    <dbReference type="NCBI Taxonomy" id="1124743"/>
    <lineage>
        <taxon>Bacteria</taxon>
        <taxon>Bacillati</taxon>
        <taxon>Actinomycetota</taxon>
        <taxon>Actinomycetes</taxon>
        <taxon>Propionibacteriales</taxon>
        <taxon>Kribbellaceae</taxon>
        <taxon>Kribbella</taxon>
    </lineage>
</organism>
<dbReference type="Proteomes" id="UP000292346">
    <property type="component" value="Unassembled WGS sequence"/>
</dbReference>
<gene>
    <name evidence="1" type="ORF">E0H45_00615</name>
</gene>
<sequence length="99" mass="10708">MAALEARLGTARADRYLVQLTSHMAHGPGGLKVLSTSDDELVVDLGTATWSVRATPEELVLRLEAADAGELEQQSTRVAERVEQIARRDGLQVTWSPAP</sequence>
<comment type="caution">
    <text evidence="1">The sequence shown here is derived from an EMBL/GenBank/DDBJ whole genome shotgun (WGS) entry which is preliminary data.</text>
</comment>
<name>A0A4R0HL91_9ACTN</name>
<dbReference type="InterPro" id="IPR014543">
    <property type="entry name" value="UCP028291"/>
</dbReference>
<reference evidence="1 2" key="1">
    <citation type="submission" date="2019-02" db="EMBL/GenBank/DDBJ databases">
        <title>Kribbella capetownensis sp. nov. and Kribbella speibonae sp. nov., isolated from soil.</title>
        <authorList>
            <person name="Curtis S.M."/>
            <person name="Norton I."/>
            <person name="Everest G.J."/>
            <person name="Meyers P.R."/>
        </authorList>
    </citation>
    <scope>NUCLEOTIDE SEQUENCE [LARGE SCALE GENOMIC DNA]</scope>
    <source>
        <strain evidence="1 2">KCTC 29219</strain>
    </source>
</reference>
<dbReference type="RefSeq" id="WP_131334310.1">
    <property type="nucleotide sequence ID" value="NZ_SJJZ01000001.1"/>
</dbReference>
<keyword evidence="2" id="KW-1185">Reference proteome</keyword>
<evidence type="ECO:0000313" key="2">
    <source>
        <dbReference type="Proteomes" id="UP000292346"/>
    </source>
</evidence>
<proteinExistence type="predicted"/>
<dbReference type="OrthoDB" id="9806511at2"/>
<dbReference type="Gene3D" id="3.30.310.50">
    <property type="entry name" value="Alpha-D-phosphohexomutase, C-terminal domain"/>
    <property type="match status" value="1"/>
</dbReference>
<dbReference type="EMBL" id="SJJZ01000001">
    <property type="protein sequence ID" value="TCC09882.1"/>
    <property type="molecule type" value="Genomic_DNA"/>
</dbReference>
<dbReference type="Pfam" id="PF09981">
    <property type="entry name" value="DUF2218"/>
    <property type="match status" value="1"/>
</dbReference>